<dbReference type="HOGENOM" id="CLU_3389610_0_0_0"/>
<accession>A5TS49</accession>
<dbReference type="AlphaFoldDB" id="A5TS49"/>
<dbReference type="Proteomes" id="UP000001921">
    <property type="component" value="Chromosome"/>
</dbReference>
<gene>
    <name evidence="1" type="ORF">FNP_2335</name>
</gene>
<sequence>MGEFLICKKILKKYFSKLKIYYIMITQGIIKI</sequence>
<evidence type="ECO:0000313" key="1">
    <source>
        <dbReference type="EMBL" id="EDK87724.1"/>
    </source>
</evidence>
<name>A5TS49_FUSNP</name>
<proteinExistence type="predicted"/>
<protein>
    <submittedName>
        <fullName evidence="1">Uncharacterized protein</fullName>
    </submittedName>
</protein>
<dbReference type="EMBL" id="CM000440">
    <property type="protein sequence ID" value="EDK87724.1"/>
    <property type="molecule type" value="Genomic_DNA"/>
</dbReference>
<reference evidence="1" key="1">
    <citation type="submission" date="2006-07" db="EMBL/GenBank/DDBJ databases">
        <authorList>
            <person name="Qin X."/>
            <person name="Weinstock G.M."/>
        </authorList>
    </citation>
    <scope>NUCLEOTIDE SEQUENCE [LARGE SCALE GENOMIC DNA]</scope>
    <source>
        <strain evidence="1">ATCC 10953</strain>
    </source>
</reference>
<organism evidence="1">
    <name type="scientific">Fusobacterium polymorphum ATCC 10953</name>
    <dbReference type="NCBI Taxonomy" id="393480"/>
    <lineage>
        <taxon>Bacteria</taxon>
        <taxon>Fusobacteriati</taxon>
        <taxon>Fusobacteriota</taxon>
        <taxon>Fusobacteriia</taxon>
        <taxon>Fusobacteriales</taxon>
        <taxon>Fusobacteriaceae</taxon>
        <taxon>Fusobacterium</taxon>
    </lineage>
</organism>
<reference evidence="1" key="2">
    <citation type="submission" date="2007-05" db="EMBL/GenBank/DDBJ databases">
        <title>Genome sequence of Fusobacterium nucleatum subspecies polymorphum - a genetically tractable Fusobacterium.</title>
        <authorList>
            <person name="Karpathy S.E."/>
            <person name="Xiang Q."/>
            <person name="Gioia J."/>
            <person name="Jiang H."/>
            <person name="Liu Y."/>
            <person name="Petrosino J.F."/>
            <person name="Yerrapragada S."/>
            <person name="Fox G.E."/>
            <person name="Kinder Haake S."/>
            <person name="Weinstock G.M."/>
            <person name="Highlander S.K."/>
        </authorList>
    </citation>
    <scope>NUCLEOTIDE SEQUENCE [LARGE SCALE GENOMIC DNA]</scope>
    <source>
        <strain evidence="1">ATCC 10953</strain>
    </source>
</reference>